<dbReference type="AlphaFoldDB" id="A0ABD0L986"/>
<protein>
    <submittedName>
        <fullName evidence="1">Uncharacterized protein</fullName>
    </submittedName>
</protein>
<accession>A0ABD0L986</accession>
<name>A0ABD0L986_9CAEN</name>
<keyword evidence="2" id="KW-1185">Reference proteome</keyword>
<reference evidence="1 2" key="1">
    <citation type="journal article" date="2023" name="Sci. Data">
        <title>Genome assembly of the Korean intertidal mud-creeper Batillaria attramentaria.</title>
        <authorList>
            <person name="Patra A.K."/>
            <person name="Ho P.T."/>
            <person name="Jun S."/>
            <person name="Lee S.J."/>
            <person name="Kim Y."/>
            <person name="Won Y.J."/>
        </authorList>
    </citation>
    <scope>NUCLEOTIDE SEQUENCE [LARGE SCALE GENOMIC DNA]</scope>
    <source>
        <strain evidence="1">Wonlab-2016</strain>
    </source>
</reference>
<dbReference type="EMBL" id="JACVVK020000071">
    <property type="protein sequence ID" value="KAK7495828.1"/>
    <property type="molecule type" value="Genomic_DNA"/>
</dbReference>
<gene>
    <name evidence="1" type="ORF">BaRGS_00012818</name>
</gene>
<dbReference type="Proteomes" id="UP001519460">
    <property type="component" value="Unassembled WGS sequence"/>
</dbReference>
<evidence type="ECO:0000313" key="2">
    <source>
        <dbReference type="Proteomes" id="UP001519460"/>
    </source>
</evidence>
<organism evidence="1 2">
    <name type="scientific">Batillaria attramentaria</name>
    <dbReference type="NCBI Taxonomy" id="370345"/>
    <lineage>
        <taxon>Eukaryota</taxon>
        <taxon>Metazoa</taxon>
        <taxon>Spiralia</taxon>
        <taxon>Lophotrochozoa</taxon>
        <taxon>Mollusca</taxon>
        <taxon>Gastropoda</taxon>
        <taxon>Caenogastropoda</taxon>
        <taxon>Sorbeoconcha</taxon>
        <taxon>Cerithioidea</taxon>
        <taxon>Batillariidae</taxon>
        <taxon>Batillaria</taxon>
    </lineage>
</organism>
<evidence type="ECO:0000313" key="1">
    <source>
        <dbReference type="EMBL" id="KAK7495828.1"/>
    </source>
</evidence>
<proteinExistence type="predicted"/>
<comment type="caution">
    <text evidence="1">The sequence shown here is derived from an EMBL/GenBank/DDBJ whole genome shotgun (WGS) entry which is preliminary data.</text>
</comment>
<sequence>MFEMSDHDAMSESADRYLVAEDPKKAAPSDLAAQFQIQAGLFSGTRQQLVEKSFYLTTPADFEKITEEEETG</sequence>